<sequence length="134" mass="15233">MGENDSRHVCFLPMFHISGLGVVPPVMIHCAKHDVVKKFDLSSLDNVGSGATPLRTELMEECAKKFPHVTFIQVKFHNSIPFELFDCLCTWGKLVIIKLFFFNAGHDILGISWVSFHFKVNLARNVVWEFPKSV</sequence>
<dbReference type="SUPFAM" id="SSF56801">
    <property type="entry name" value="Acetyl-CoA synthetase-like"/>
    <property type="match status" value="1"/>
</dbReference>
<name>A0A9R1XQS5_LACSA</name>
<accession>A0A9R1XQS5</accession>
<comment type="caution">
    <text evidence="1">The sequence shown here is derived from an EMBL/GenBank/DDBJ whole genome shotgun (WGS) entry which is preliminary data.</text>
</comment>
<keyword evidence="2" id="KW-1185">Reference proteome</keyword>
<organism evidence="1 2">
    <name type="scientific">Lactuca sativa</name>
    <name type="common">Garden lettuce</name>
    <dbReference type="NCBI Taxonomy" id="4236"/>
    <lineage>
        <taxon>Eukaryota</taxon>
        <taxon>Viridiplantae</taxon>
        <taxon>Streptophyta</taxon>
        <taxon>Embryophyta</taxon>
        <taxon>Tracheophyta</taxon>
        <taxon>Spermatophyta</taxon>
        <taxon>Magnoliopsida</taxon>
        <taxon>eudicotyledons</taxon>
        <taxon>Gunneridae</taxon>
        <taxon>Pentapetalae</taxon>
        <taxon>asterids</taxon>
        <taxon>campanulids</taxon>
        <taxon>Asterales</taxon>
        <taxon>Asteraceae</taxon>
        <taxon>Cichorioideae</taxon>
        <taxon>Cichorieae</taxon>
        <taxon>Lactucinae</taxon>
        <taxon>Lactuca</taxon>
    </lineage>
</organism>
<reference evidence="1 2" key="1">
    <citation type="journal article" date="2017" name="Nat. Commun.">
        <title>Genome assembly with in vitro proximity ligation data and whole-genome triplication in lettuce.</title>
        <authorList>
            <person name="Reyes-Chin-Wo S."/>
            <person name="Wang Z."/>
            <person name="Yang X."/>
            <person name="Kozik A."/>
            <person name="Arikit S."/>
            <person name="Song C."/>
            <person name="Xia L."/>
            <person name="Froenicke L."/>
            <person name="Lavelle D.O."/>
            <person name="Truco M.J."/>
            <person name="Xia R."/>
            <person name="Zhu S."/>
            <person name="Xu C."/>
            <person name="Xu H."/>
            <person name="Xu X."/>
            <person name="Cox K."/>
            <person name="Korf I."/>
            <person name="Meyers B.C."/>
            <person name="Michelmore R.W."/>
        </authorList>
    </citation>
    <scope>NUCLEOTIDE SEQUENCE [LARGE SCALE GENOMIC DNA]</scope>
    <source>
        <strain evidence="2">cv. Salinas</strain>
        <tissue evidence="1">Seedlings</tissue>
    </source>
</reference>
<gene>
    <name evidence="1" type="ORF">LSAT_V11C200059850</name>
</gene>
<protein>
    <recommendedName>
        <fullName evidence="3">AMP-dependent synthetase/ligase domain-containing protein</fullName>
    </recommendedName>
</protein>
<dbReference type="Gene3D" id="3.40.50.980">
    <property type="match status" value="1"/>
</dbReference>
<proteinExistence type="predicted"/>
<evidence type="ECO:0000313" key="2">
    <source>
        <dbReference type="Proteomes" id="UP000235145"/>
    </source>
</evidence>
<dbReference type="Proteomes" id="UP000235145">
    <property type="component" value="Unassembled WGS sequence"/>
</dbReference>
<evidence type="ECO:0000313" key="1">
    <source>
        <dbReference type="EMBL" id="KAJ0222306.1"/>
    </source>
</evidence>
<evidence type="ECO:0008006" key="3">
    <source>
        <dbReference type="Google" id="ProtNLM"/>
    </source>
</evidence>
<dbReference type="EMBL" id="NBSK02000002">
    <property type="protein sequence ID" value="KAJ0222306.1"/>
    <property type="molecule type" value="Genomic_DNA"/>
</dbReference>
<dbReference type="AlphaFoldDB" id="A0A9R1XQS5"/>